<dbReference type="PANTHER" id="PTHR43712">
    <property type="entry name" value="PUTATIVE (AFU_ORTHOLOGUE AFUA_4G14580)-RELATED"/>
    <property type="match status" value="1"/>
</dbReference>
<keyword evidence="3" id="KW-0949">S-adenosyl-L-methionine</keyword>
<dbReference type="Gene3D" id="3.40.50.150">
    <property type="entry name" value="Vaccinia Virus protein VP39"/>
    <property type="match status" value="1"/>
</dbReference>
<comment type="caution">
    <text evidence="5">The sequence shown here is derived from an EMBL/GenBank/DDBJ whole genome shotgun (WGS) entry which is preliminary data.</text>
</comment>
<dbReference type="Proteomes" id="UP001392437">
    <property type="component" value="Unassembled WGS sequence"/>
</dbReference>
<sequence>MAPTTLTRETENIIATLDGIGAADVAGDREAQIAVATAARRMLARVQTPFERVLRFQIDAAAAAICQILLDLGLWKGWAEAGGGTATAAQLVDYCSPVAPDMNLLRRLLRYLAAEFVVEEVGANVYRPTAFSLELGKPASATTQALLVHDHHWRDSCRNFPSFLAKTGYQEPLDPAVSNYADWVPEKLPLFERMRLNPAYAASFTGWMAGLVGYKSDWTDTYDTQALVEGFLQRRNSSSDTPSEDQATLLVDIGGAHGLDVSSLLAKHPDLPAGCLVLQDLANVTAVAGVDRDQIRLMPHDFFTEQPVRGSRAYFLHAILHDWDDRDCRRILRRVAAAMEPGYSRLIVCDVAMPETGASSYQTAVDFGLMLQVSARERTETQWRLLLRSAGFRVVAISFPPVSGTEAIIEAELFGGDDDEEGVEECEEYGDEEEE</sequence>
<evidence type="ECO:0000256" key="2">
    <source>
        <dbReference type="ARBA" id="ARBA00022679"/>
    </source>
</evidence>
<keyword evidence="1" id="KW-0489">Methyltransferase</keyword>
<dbReference type="InterPro" id="IPR036390">
    <property type="entry name" value="WH_DNA-bd_sf"/>
</dbReference>
<dbReference type="EMBL" id="JAQQWP010000007">
    <property type="protein sequence ID" value="KAK8109421.1"/>
    <property type="molecule type" value="Genomic_DNA"/>
</dbReference>
<dbReference type="InterPro" id="IPR016461">
    <property type="entry name" value="COMT-like"/>
</dbReference>
<dbReference type="Gene3D" id="1.10.10.10">
    <property type="entry name" value="Winged helix-like DNA-binding domain superfamily/Winged helix DNA-binding domain"/>
    <property type="match status" value="1"/>
</dbReference>
<dbReference type="InterPro" id="IPR029063">
    <property type="entry name" value="SAM-dependent_MTases_sf"/>
</dbReference>
<keyword evidence="2" id="KW-0808">Transferase</keyword>
<dbReference type="SUPFAM" id="SSF53335">
    <property type="entry name" value="S-adenosyl-L-methionine-dependent methyltransferases"/>
    <property type="match status" value="1"/>
</dbReference>
<evidence type="ECO:0000313" key="6">
    <source>
        <dbReference type="Proteomes" id="UP001392437"/>
    </source>
</evidence>
<dbReference type="SUPFAM" id="SSF46785">
    <property type="entry name" value="Winged helix' DNA-binding domain"/>
    <property type="match status" value="1"/>
</dbReference>
<dbReference type="GO" id="GO:0008171">
    <property type="term" value="F:O-methyltransferase activity"/>
    <property type="evidence" value="ECO:0007669"/>
    <property type="project" value="InterPro"/>
</dbReference>
<dbReference type="AlphaFoldDB" id="A0AAW0QU29"/>
<dbReference type="PROSITE" id="PS51683">
    <property type="entry name" value="SAM_OMT_II"/>
    <property type="match status" value="1"/>
</dbReference>
<dbReference type="GO" id="GO:0032259">
    <property type="term" value="P:methylation"/>
    <property type="evidence" value="ECO:0007669"/>
    <property type="project" value="UniProtKB-KW"/>
</dbReference>
<feature type="domain" description="O-methyltransferase C-terminal" evidence="4">
    <location>
        <begin position="248"/>
        <end position="393"/>
    </location>
</feature>
<reference evidence="5 6" key="1">
    <citation type="submission" date="2023-01" db="EMBL/GenBank/DDBJ databases">
        <title>Analysis of 21 Apiospora genomes using comparative genomics revels a genus with tremendous synthesis potential of carbohydrate active enzymes and secondary metabolites.</title>
        <authorList>
            <person name="Sorensen T."/>
        </authorList>
    </citation>
    <scope>NUCLEOTIDE SEQUENCE [LARGE SCALE GENOMIC DNA]</scope>
    <source>
        <strain evidence="5 6">CBS 117206</strain>
    </source>
</reference>
<dbReference type="InterPro" id="IPR001077">
    <property type="entry name" value="COMT_C"/>
</dbReference>
<dbReference type="PANTHER" id="PTHR43712:SF8">
    <property type="entry name" value="O-METHYLTRANSFERASE AF390-400"/>
    <property type="match status" value="1"/>
</dbReference>
<name>A0AAW0QU29_9PEZI</name>
<dbReference type="InterPro" id="IPR036388">
    <property type="entry name" value="WH-like_DNA-bd_sf"/>
</dbReference>
<protein>
    <recommendedName>
        <fullName evidence="4">O-methyltransferase C-terminal domain-containing protein</fullName>
    </recommendedName>
</protein>
<evidence type="ECO:0000256" key="3">
    <source>
        <dbReference type="ARBA" id="ARBA00022691"/>
    </source>
</evidence>
<evidence type="ECO:0000313" key="5">
    <source>
        <dbReference type="EMBL" id="KAK8109421.1"/>
    </source>
</evidence>
<gene>
    <name evidence="5" type="ORF">PG999_007558</name>
</gene>
<proteinExistence type="predicted"/>
<organism evidence="5 6">
    <name type="scientific">Apiospora kogelbergensis</name>
    <dbReference type="NCBI Taxonomy" id="1337665"/>
    <lineage>
        <taxon>Eukaryota</taxon>
        <taxon>Fungi</taxon>
        <taxon>Dikarya</taxon>
        <taxon>Ascomycota</taxon>
        <taxon>Pezizomycotina</taxon>
        <taxon>Sordariomycetes</taxon>
        <taxon>Xylariomycetidae</taxon>
        <taxon>Amphisphaeriales</taxon>
        <taxon>Apiosporaceae</taxon>
        <taxon>Apiospora</taxon>
    </lineage>
</organism>
<accession>A0AAW0QU29</accession>
<evidence type="ECO:0000259" key="4">
    <source>
        <dbReference type="Pfam" id="PF00891"/>
    </source>
</evidence>
<evidence type="ECO:0000256" key="1">
    <source>
        <dbReference type="ARBA" id="ARBA00022603"/>
    </source>
</evidence>
<keyword evidence="6" id="KW-1185">Reference proteome</keyword>
<dbReference type="Pfam" id="PF00891">
    <property type="entry name" value="Methyltransf_2"/>
    <property type="match status" value="1"/>
</dbReference>